<comment type="caution">
    <text evidence="1">The sequence shown here is derived from an EMBL/GenBank/DDBJ whole genome shotgun (WGS) entry which is preliminary data.</text>
</comment>
<gene>
    <name evidence="1" type="ORF">Nans01_15000</name>
</gene>
<reference evidence="1" key="1">
    <citation type="submission" date="2023-02" db="EMBL/GenBank/DDBJ databases">
        <title>Nocardiopsis ansamitocini NBRC 112285.</title>
        <authorList>
            <person name="Ichikawa N."/>
            <person name="Sato H."/>
            <person name="Tonouchi N."/>
        </authorList>
    </citation>
    <scope>NUCLEOTIDE SEQUENCE</scope>
    <source>
        <strain evidence="1">NBRC 112285</strain>
    </source>
</reference>
<dbReference type="AlphaFoldDB" id="A0A9W6UHZ3"/>
<proteinExistence type="predicted"/>
<accession>A0A9W6UHZ3</accession>
<dbReference type="EMBL" id="BSQG01000002">
    <property type="protein sequence ID" value="GLU47149.1"/>
    <property type="molecule type" value="Genomic_DNA"/>
</dbReference>
<dbReference type="RefSeq" id="WP_285758152.1">
    <property type="nucleotide sequence ID" value="NZ_BSQG01000002.1"/>
</dbReference>
<protein>
    <submittedName>
        <fullName evidence="1">Uncharacterized protein</fullName>
    </submittedName>
</protein>
<sequence length="58" mass="6208">MTSWQGEEITSSSARDSELIGLVKAEGIRTLNRLAELNPANATAHERALARLSALSVT</sequence>
<evidence type="ECO:0000313" key="2">
    <source>
        <dbReference type="Proteomes" id="UP001165092"/>
    </source>
</evidence>
<name>A0A9W6UHZ3_9ACTN</name>
<keyword evidence="2" id="KW-1185">Reference proteome</keyword>
<organism evidence="1 2">
    <name type="scientific">Nocardiopsis ansamitocini</name>
    <dbReference type="NCBI Taxonomy" id="1670832"/>
    <lineage>
        <taxon>Bacteria</taxon>
        <taxon>Bacillati</taxon>
        <taxon>Actinomycetota</taxon>
        <taxon>Actinomycetes</taxon>
        <taxon>Streptosporangiales</taxon>
        <taxon>Nocardiopsidaceae</taxon>
        <taxon>Nocardiopsis</taxon>
    </lineage>
</organism>
<evidence type="ECO:0000313" key="1">
    <source>
        <dbReference type="EMBL" id="GLU47149.1"/>
    </source>
</evidence>
<dbReference type="Proteomes" id="UP001165092">
    <property type="component" value="Unassembled WGS sequence"/>
</dbReference>